<keyword evidence="3" id="KW-0210">Decarboxylase</keyword>
<dbReference type="PANTHER" id="PTHR43277">
    <property type="entry name" value="ARGININE DECARBOXYLASE"/>
    <property type="match status" value="1"/>
</dbReference>
<organism evidence="8 9">
    <name type="scientific">Roseofilum reptotaenium AO1-A</name>
    <dbReference type="NCBI Taxonomy" id="1925591"/>
    <lineage>
        <taxon>Bacteria</taxon>
        <taxon>Bacillati</taxon>
        <taxon>Cyanobacteriota</taxon>
        <taxon>Cyanophyceae</taxon>
        <taxon>Desertifilales</taxon>
        <taxon>Desertifilaceae</taxon>
        <taxon>Roseofilum</taxon>
    </lineage>
</organism>
<name>A0A1L9QX15_9CYAN</name>
<comment type="caution">
    <text evidence="8">The sequence shown here is derived from an EMBL/GenBank/DDBJ whole genome shotgun (WGS) entry which is preliminary data.</text>
</comment>
<keyword evidence="4" id="KW-0663">Pyridoxal phosphate</keyword>
<evidence type="ECO:0000256" key="1">
    <source>
        <dbReference type="ARBA" id="ARBA00001933"/>
    </source>
</evidence>
<keyword evidence="9" id="KW-1185">Reference proteome</keyword>
<comment type="similarity">
    <text evidence="2">Belongs to the Orn/Lys/Arg decarboxylase class-I family.</text>
</comment>
<gene>
    <name evidence="8" type="ORF">BI308_02715</name>
</gene>
<dbReference type="STRING" id="1925591.BI308_02715"/>
<reference evidence="8" key="1">
    <citation type="submission" date="2016-10" db="EMBL/GenBank/DDBJ databases">
        <title>CRISPR-Cas defence system in Roseofilum reptotaenium: evidence of a bacteriophage-cyanobacterium arms race in the coral black band disease.</title>
        <authorList>
            <person name="Buerger P."/>
            <person name="Wood-Charlson E.M."/>
            <person name="Weynberg K.D."/>
            <person name="Willis B."/>
            <person name="Van Oppen M.J."/>
        </authorList>
    </citation>
    <scope>NUCLEOTIDE SEQUENCE [LARGE SCALE GENOMIC DNA]</scope>
    <source>
        <strain evidence="8">AO1-A</strain>
    </source>
</reference>
<dbReference type="SUPFAM" id="SSF55904">
    <property type="entry name" value="Ornithine decarboxylase C-terminal domain"/>
    <property type="match status" value="1"/>
</dbReference>
<evidence type="ECO:0000313" key="9">
    <source>
        <dbReference type="Proteomes" id="UP000183940"/>
    </source>
</evidence>
<dbReference type="AlphaFoldDB" id="A0A1L9QX15"/>
<dbReference type="InterPro" id="IPR000310">
    <property type="entry name" value="Orn/Lys/Arg_deCO2ase_major_dom"/>
</dbReference>
<dbReference type="CDD" id="cd00615">
    <property type="entry name" value="Orn_deC_like"/>
    <property type="match status" value="1"/>
</dbReference>
<accession>A0A1L9QX15</accession>
<evidence type="ECO:0000256" key="4">
    <source>
        <dbReference type="ARBA" id="ARBA00022898"/>
    </source>
</evidence>
<dbReference type="EMBL" id="MLAW01000003">
    <property type="protein sequence ID" value="OJJ27137.1"/>
    <property type="molecule type" value="Genomic_DNA"/>
</dbReference>
<dbReference type="InterPro" id="IPR052357">
    <property type="entry name" value="Orn_Lys_Arg_decarboxylase-I"/>
</dbReference>
<sequence length="499" mass="54028">MGFTKVSQAKTPILDALRHYVTHPHAPFYTPGHKRGVGISRPLADLFGSLVFQADLSELPDLDNLYAPDGAIREAQDLAAQAFGANRTWFLVNGSTVGVMAAILATCTSGEKIILPRNIHSSAISGLILSGAMPIFVNPEYDPDWDMVNSVTPMSIQKALSKHPDAKAVMMVYPTYQGVCGDVEAIAQLCHDSHIPLIVDEAHGPHFHFHPDLPPSALSCGADVAIQSSHKVLGAMTQASMLHLKGSRIDPEAIRRSLQLLQSTSPSYLLLASLDAARQQMALQGESLIFQTLQLAERAQQSLKTLPKLNVLETKISKGFLALDPTRLNVKVTSCGLTGYQADRLLHDRHGVIAELPSAQSLTFIISLGNTQADIDQLVQGLAQICPTQGTHECSSDPTVLQRWQEECLFVHPSSFLISPALSPRQAFFSPTETLPLEQTDERICAEIICPYPPGIPAIMPGEMINMSALDYLQQVLSLGGTIAGCSDPTLKTLKVVRQ</sequence>
<dbReference type="Gene3D" id="3.90.100.10">
    <property type="entry name" value="Orn/Lys/Arg decarboxylase, C-terminal domain"/>
    <property type="match status" value="1"/>
</dbReference>
<dbReference type="Gene3D" id="3.40.640.10">
    <property type="entry name" value="Type I PLP-dependent aspartate aminotransferase-like (Major domain)"/>
    <property type="match status" value="1"/>
</dbReference>
<proteinExistence type="inferred from homology"/>
<dbReference type="InterPro" id="IPR036633">
    <property type="entry name" value="Prn/Lys/Arg_de-COase_C_sf"/>
</dbReference>
<dbReference type="InterPro" id="IPR015421">
    <property type="entry name" value="PyrdxlP-dep_Trfase_major"/>
</dbReference>
<dbReference type="Proteomes" id="UP000183940">
    <property type="component" value="Unassembled WGS sequence"/>
</dbReference>
<dbReference type="Pfam" id="PF03711">
    <property type="entry name" value="OKR_DC_1_C"/>
    <property type="match status" value="1"/>
</dbReference>
<feature type="domain" description="Orn/Lys/Arg decarboxylase C-terminal" evidence="7">
    <location>
        <begin position="409"/>
        <end position="478"/>
    </location>
</feature>
<dbReference type="InterPro" id="IPR015424">
    <property type="entry name" value="PyrdxlP-dep_Trfase"/>
</dbReference>
<dbReference type="InterPro" id="IPR008286">
    <property type="entry name" value="Prn/Lys/Arg_de-COase_C"/>
</dbReference>
<evidence type="ECO:0000259" key="7">
    <source>
        <dbReference type="Pfam" id="PF03711"/>
    </source>
</evidence>
<dbReference type="Pfam" id="PF01276">
    <property type="entry name" value="OKR_DC_1"/>
    <property type="match status" value="1"/>
</dbReference>
<feature type="domain" description="Orn/Lys/Arg decarboxylases family 1 pyridoxal-P attachment site" evidence="6">
    <location>
        <begin position="11"/>
        <end position="312"/>
    </location>
</feature>
<keyword evidence="5" id="KW-0456">Lyase</keyword>
<protein>
    <submittedName>
        <fullName evidence="8">Lysine decarboxylase</fullName>
    </submittedName>
</protein>
<evidence type="ECO:0000259" key="6">
    <source>
        <dbReference type="Pfam" id="PF01276"/>
    </source>
</evidence>
<evidence type="ECO:0000313" key="8">
    <source>
        <dbReference type="EMBL" id="OJJ27137.1"/>
    </source>
</evidence>
<dbReference type="PANTHER" id="PTHR43277:SF4">
    <property type="entry name" value="ARGININE DECARBOXYLASE"/>
    <property type="match status" value="1"/>
</dbReference>
<evidence type="ECO:0000256" key="2">
    <source>
        <dbReference type="ARBA" id="ARBA00010671"/>
    </source>
</evidence>
<evidence type="ECO:0000256" key="5">
    <source>
        <dbReference type="ARBA" id="ARBA00023239"/>
    </source>
</evidence>
<dbReference type="GO" id="GO:0016831">
    <property type="term" value="F:carboxy-lyase activity"/>
    <property type="evidence" value="ECO:0007669"/>
    <property type="project" value="UniProtKB-KW"/>
</dbReference>
<comment type="cofactor">
    <cofactor evidence="1">
        <name>pyridoxal 5'-phosphate</name>
        <dbReference type="ChEBI" id="CHEBI:597326"/>
    </cofactor>
</comment>
<dbReference type="SUPFAM" id="SSF53383">
    <property type="entry name" value="PLP-dependent transferases"/>
    <property type="match status" value="1"/>
</dbReference>
<evidence type="ECO:0000256" key="3">
    <source>
        <dbReference type="ARBA" id="ARBA00022793"/>
    </source>
</evidence>